<comment type="caution">
    <text evidence="9">The sequence shown here is derived from an EMBL/GenBank/DDBJ whole genome shotgun (WGS) entry which is preliminary data.</text>
</comment>
<organism evidence="9 10">
    <name type="scientific">Acetobacter conturbans</name>
    <dbReference type="NCBI Taxonomy" id="1737472"/>
    <lineage>
        <taxon>Bacteria</taxon>
        <taxon>Pseudomonadati</taxon>
        <taxon>Pseudomonadota</taxon>
        <taxon>Alphaproteobacteria</taxon>
        <taxon>Acetobacterales</taxon>
        <taxon>Acetobacteraceae</taxon>
        <taxon>Acetobacter</taxon>
    </lineage>
</organism>
<keyword evidence="3" id="KW-0227">DNA damage</keyword>
<dbReference type="EMBL" id="WOSY01000003">
    <property type="protein sequence ID" value="NHN87878.1"/>
    <property type="molecule type" value="Genomic_DNA"/>
</dbReference>
<reference evidence="9 10" key="1">
    <citation type="journal article" date="2020" name="Int. J. Syst. Evol. Microbiol.">
        <title>Novel acetic acid bacteria from cider fermentations: Acetobacter conturbans sp. nov. and Acetobacter fallax sp. nov.</title>
        <authorList>
            <person name="Sombolestani A.S."/>
            <person name="Cleenwerck I."/>
            <person name="Cnockaert M."/>
            <person name="Borremans W."/>
            <person name="Wieme A.D."/>
            <person name="De Vuyst L."/>
            <person name="Vandamme P."/>
        </authorList>
    </citation>
    <scope>NUCLEOTIDE SEQUENCE [LARGE SCALE GENOMIC DNA]</scope>
    <source>
        <strain evidence="9 10">LMG 1627</strain>
    </source>
</reference>
<dbReference type="SUPFAM" id="SSF52141">
    <property type="entry name" value="Uracil-DNA glycosylase-like"/>
    <property type="match status" value="1"/>
</dbReference>
<dbReference type="InterPro" id="IPR005122">
    <property type="entry name" value="Uracil-DNA_glycosylase-like"/>
</dbReference>
<evidence type="ECO:0000256" key="5">
    <source>
        <dbReference type="ARBA" id="ARBA00023004"/>
    </source>
</evidence>
<keyword evidence="5" id="KW-0408">Iron</keyword>
<evidence type="ECO:0000256" key="3">
    <source>
        <dbReference type="ARBA" id="ARBA00022763"/>
    </source>
</evidence>
<dbReference type="InterPro" id="IPR051536">
    <property type="entry name" value="UDG_Type-4/5"/>
</dbReference>
<accession>A0ABX0JX85</accession>
<keyword evidence="7" id="KW-0234">DNA repair</keyword>
<dbReference type="Pfam" id="PF03167">
    <property type="entry name" value="UDG"/>
    <property type="match status" value="1"/>
</dbReference>
<evidence type="ECO:0000256" key="4">
    <source>
        <dbReference type="ARBA" id="ARBA00022801"/>
    </source>
</evidence>
<gene>
    <name evidence="9" type="ORF">GOB81_04420</name>
</gene>
<keyword evidence="1" id="KW-0004">4Fe-4S</keyword>
<keyword evidence="6" id="KW-0411">Iron-sulfur</keyword>
<protein>
    <submittedName>
        <fullName evidence="9">Uracil-DNA glycosylase</fullName>
    </submittedName>
</protein>
<dbReference type="Gene3D" id="3.40.470.10">
    <property type="entry name" value="Uracil-DNA glycosylase-like domain"/>
    <property type="match status" value="1"/>
</dbReference>
<feature type="domain" description="Uracil-DNA glycosylase-like" evidence="8">
    <location>
        <begin position="41"/>
        <end position="206"/>
    </location>
</feature>
<keyword evidence="2" id="KW-0479">Metal-binding</keyword>
<dbReference type="RefSeq" id="WP_173569162.1">
    <property type="nucleotide sequence ID" value="NZ_WOSY01000003.1"/>
</dbReference>
<dbReference type="SMART" id="SM00987">
    <property type="entry name" value="UreE_C"/>
    <property type="match status" value="1"/>
</dbReference>
<evidence type="ECO:0000313" key="9">
    <source>
        <dbReference type="EMBL" id="NHN87878.1"/>
    </source>
</evidence>
<dbReference type="PANTHER" id="PTHR33693">
    <property type="entry name" value="TYPE-5 URACIL-DNA GLYCOSYLASE"/>
    <property type="match status" value="1"/>
</dbReference>
<evidence type="ECO:0000256" key="7">
    <source>
        <dbReference type="ARBA" id="ARBA00023204"/>
    </source>
</evidence>
<evidence type="ECO:0000256" key="6">
    <source>
        <dbReference type="ARBA" id="ARBA00023014"/>
    </source>
</evidence>
<keyword evidence="4" id="KW-0378">Hydrolase</keyword>
<evidence type="ECO:0000256" key="2">
    <source>
        <dbReference type="ARBA" id="ARBA00022723"/>
    </source>
</evidence>
<dbReference type="Proteomes" id="UP000631653">
    <property type="component" value="Unassembled WGS sequence"/>
</dbReference>
<dbReference type="SMART" id="SM00986">
    <property type="entry name" value="UDG"/>
    <property type="match status" value="1"/>
</dbReference>
<name>A0ABX0JX85_9PROT</name>
<sequence length="217" mass="23083">MGVALSPVIDAPHASEPVDNCSLCPRLVLCRSQTDIALPATPLGPSHARVLIVSLAPDHERGPQLSFLDSEAEALLYATLTELGFAETRVNDNGEATVIPVESRIVSAIRCPAPAGVPQPSEVATCNQFLRSELQTMPNLRIVVTLGVLAHNATLAACGVPLSRVSFQNGQITGMPDGLKIANSYYLSRHTLNTGQVSPAHFRNLMTAVRQELDNAS</sequence>
<evidence type="ECO:0000256" key="1">
    <source>
        <dbReference type="ARBA" id="ARBA00022485"/>
    </source>
</evidence>
<evidence type="ECO:0000259" key="8">
    <source>
        <dbReference type="SMART" id="SM00986"/>
    </source>
</evidence>
<keyword evidence="10" id="KW-1185">Reference proteome</keyword>
<dbReference type="PANTHER" id="PTHR33693:SF3">
    <property type="entry name" value="TYPE-5 URACIL-DNA GLYCOSYLASE"/>
    <property type="match status" value="1"/>
</dbReference>
<dbReference type="InterPro" id="IPR036895">
    <property type="entry name" value="Uracil-DNA_glycosylase-like_sf"/>
</dbReference>
<evidence type="ECO:0000313" key="10">
    <source>
        <dbReference type="Proteomes" id="UP000631653"/>
    </source>
</evidence>
<proteinExistence type="predicted"/>